<accession>A0A1Q8CU33</accession>
<comment type="caution">
    <text evidence="3">The sequence shown here is derived from an EMBL/GenBank/DDBJ whole genome shotgun (WGS) entry which is preliminary data.</text>
</comment>
<keyword evidence="1" id="KW-0732">Signal</keyword>
<organism evidence="3 4">
    <name type="scientific">Actinophytocola xanthii</name>
    <dbReference type="NCBI Taxonomy" id="1912961"/>
    <lineage>
        <taxon>Bacteria</taxon>
        <taxon>Bacillati</taxon>
        <taxon>Actinomycetota</taxon>
        <taxon>Actinomycetes</taxon>
        <taxon>Pseudonocardiales</taxon>
        <taxon>Pseudonocardiaceae</taxon>
    </lineage>
</organism>
<dbReference type="OrthoDB" id="319933at2"/>
<protein>
    <recommendedName>
        <fullName evidence="2">Glycoside-hydrolase family GH114 TIM-barrel domain-containing protein</fullName>
    </recommendedName>
</protein>
<reference evidence="3 4" key="1">
    <citation type="submission" date="2016-12" db="EMBL/GenBank/DDBJ databases">
        <title>The draft genome sequence of Actinophytocola sp. 11-183.</title>
        <authorList>
            <person name="Wang W."/>
            <person name="Yuan L."/>
        </authorList>
    </citation>
    <scope>NUCLEOTIDE SEQUENCE [LARGE SCALE GENOMIC DNA]</scope>
    <source>
        <strain evidence="3 4">11-183</strain>
    </source>
</reference>
<feature type="signal peptide" evidence="1">
    <location>
        <begin position="1"/>
        <end position="22"/>
    </location>
</feature>
<keyword evidence="4" id="KW-1185">Reference proteome</keyword>
<dbReference type="Gene3D" id="3.20.20.70">
    <property type="entry name" value="Aldolase class I"/>
    <property type="match status" value="1"/>
</dbReference>
<evidence type="ECO:0000259" key="2">
    <source>
        <dbReference type="Pfam" id="PF03537"/>
    </source>
</evidence>
<dbReference type="PANTHER" id="PTHR35273">
    <property type="entry name" value="ALPHA-1,4 POLYGALACTOSAMINIDASE, PUTATIVE (AFU_ORTHOLOGUE AFUA_3G07890)-RELATED"/>
    <property type="match status" value="1"/>
</dbReference>
<feature type="domain" description="Glycoside-hydrolase family GH114 TIM-barrel" evidence="2">
    <location>
        <begin position="40"/>
        <end position="258"/>
    </location>
</feature>
<feature type="chain" id="PRO_5038369035" description="Glycoside-hydrolase family GH114 TIM-barrel domain-containing protein" evidence="1">
    <location>
        <begin position="23"/>
        <end position="270"/>
    </location>
</feature>
<dbReference type="Proteomes" id="UP000185596">
    <property type="component" value="Unassembled WGS sequence"/>
</dbReference>
<dbReference type="PANTHER" id="PTHR35273:SF2">
    <property type="entry name" value="ALPHA-GALACTOSIDASE"/>
    <property type="match status" value="1"/>
</dbReference>
<dbReference type="STRING" id="1912961.BU204_08645"/>
<evidence type="ECO:0000313" key="4">
    <source>
        <dbReference type="Proteomes" id="UP000185596"/>
    </source>
</evidence>
<evidence type="ECO:0000313" key="3">
    <source>
        <dbReference type="EMBL" id="OLF17871.1"/>
    </source>
</evidence>
<proteinExistence type="predicted"/>
<dbReference type="Pfam" id="PF03537">
    <property type="entry name" value="Glyco_hydro_114"/>
    <property type="match status" value="1"/>
</dbReference>
<gene>
    <name evidence="3" type="ORF">BU204_08645</name>
</gene>
<dbReference type="AlphaFoldDB" id="A0A1Q8CU33"/>
<name>A0A1Q8CU33_9PSEU</name>
<dbReference type="SUPFAM" id="SSF51445">
    <property type="entry name" value="(Trans)glycosidases"/>
    <property type="match status" value="1"/>
</dbReference>
<dbReference type="EMBL" id="MSIE01000013">
    <property type="protein sequence ID" value="OLF17871.1"/>
    <property type="molecule type" value="Genomic_DNA"/>
</dbReference>
<dbReference type="InterPro" id="IPR017853">
    <property type="entry name" value="GH"/>
</dbReference>
<dbReference type="PROSITE" id="PS51257">
    <property type="entry name" value="PROKAR_LIPOPROTEIN"/>
    <property type="match status" value="1"/>
</dbReference>
<dbReference type="RefSeq" id="WP_075125066.1">
    <property type="nucleotide sequence ID" value="NZ_MSIE01000013.1"/>
</dbReference>
<evidence type="ECO:0000256" key="1">
    <source>
        <dbReference type="SAM" id="SignalP"/>
    </source>
</evidence>
<dbReference type="InterPro" id="IPR013785">
    <property type="entry name" value="Aldolase_TIM"/>
</dbReference>
<dbReference type="InterPro" id="IPR004352">
    <property type="entry name" value="GH114_TIM-barrel"/>
</dbReference>
<sequence length="270" mass="29012">MRVWTAVRRAAPAALLVLTACAGPAGTDPTHPAFPEDPAFDYQLGGAYPPPEGTAVVVRDAAADPAPGLFNVCYVNGFQTQPGERADWLAHRPELVLHDPAGDPVADENWPDELLLDTSTAQRRDRIAEVVGETVRGCARAGFDAVELDNLDSYLRSGGALTMADNLALATALIRIAHDSGLSVGQKNTADLGVRGRDEAGFDFAVVEECRRWDECDAYREAYGGRVIDIEYTDDWPEPAQACAGDGPATILRDRALVPAGEPGHFYRHC</sequence>